<evidence type="ECO:0000313" key="7">
    <source>
        <dbReference type="EMBL" id="MST62501.1"/>
    </source>
</evidence>
<dbReference type="InterPro" id="IPR000086">
    <property type="entry name" value="NUDIX_hydrolase_dom"/>
</dbReference>
<feature type="domain" description="Nudix hydrolase" evidence="6">
    <location>
        <begin position="1"/>
        <end position="127"/>
    </location>
</feature>
<dbReference type="EMBL" id="VUNE01000003">
    <property type="protein sequence ID" value="MST62501.1"/>
    <property type="molecule type" value="Genomic_DNA"/>
</dbReference>
<dbReference type="PANTHER" id="PTHR43758">
    <property type="entry name" value="7,8-DIHYDRO-8-OXOGUANINE TRIPHOSPHATASE"/>
    <property type="match status" value="1"/>
</dbReference>
<keyword evidence="5" id="KW-0460">Magnesium</keyword>
<dbReference type="GO" id="GO:0008413">
    <property type="term" value="F:8-oxo-7,8-dihydroguanosine triphosphate pyrophosphatase activity"/>
    <property type="evidence" value="ECO:0007669"/>
    <property type="project" value="InterPro"/>
</dbReference>
<dbReference type="CDD" id="cd18886">
    <property type="entry name" value="NUDIX_MutT_Nudt1"/>
    <property type="match status" value="1"/>
</dbReference>
<dbReference type="Gene3D" id="3.90.79.10">
    <property type="entry name" value="Nucleoside Triphosphate Pyrophosphohydrolase"/>
    <property type="match status" value="1"/>
</dbReference>
<dbReference type="PROSITE" id="PS00893">
    <property type="entry name" value="NUDIX_BOX"/>
    <property type="match status" value="1"/>
</dbReference>
<dbReference type="InterPro" id="IPR015797">
    <property type="entry name" value="NUDIX_hydrolase-like_dom_sf"/>
</dbReference>
<dbReference type="GO" id="GO:0006281">
    <property type="term" value="P:DNA repair"/>
    <property type="evidence" value="ECO:0007669"/>
    <property type="project" value="InterPro"/>
</dbReference>
<gene>
    <name evidence="7" type="ORF">FYJ71_05930</name>
</gene>
<accession>A0A6N7X338</accession>
<comment type="similarity">
    <text evidence="2">Belongs to the Nudix hydrolase family.</text>
</comment>
<dbReference type="InterPro" id="IPR003562">
    <property type="entry name" value="Mutator_MutX_prot"/>
</dbReference>
<protein>
    <submittedName>
        <fullName evidence="7">8-oxo-dGTP diphosphatase</fullName>
    </submittedName>
</protein>
<dbReference type="GO" id="GO:0046872">
    <property type="term" value="F:metal ion binding"/>
    <property type="evidence" value="ECO:0007669"/>
    <property type="project" value="UniProtKB-KW"/>
</dbReference>
<evidence type="ECO:0000256" key="2">
    <source>
        <dbReference type="ARBA" id="ARBA00005582"/>
    </source>
</evidence>
<comment type="cofactor">
    <cofactor evidence="1">
        <name>Mg(2+)</name>
        <dbReference type="ChEBI" id="CHEBI:18420"/>
    </cofactor>
</comment>
<comment type="caution">
    <text evidence="7">The sequence shown here is derived from an EMBL/GenBank/DDBJ whole genome shotgun (WGS) entry which is preliminary data.</text>
</comment>
<dbReference type="SUPFAM" id="SSF55811">
    <property type="entry name" value="Nudix"/>
    <property type="match status" value="1"/>
</dbReference>
<keyword evidence="4" id="KW-0378">Hydrolase</keyword>
<evidence type="ECO:0000256" key="3">
    <source>
        <dbReference type="ARBA" id="ARBA00022723"/>
    </source>
</evidence>
<dbReference type="GO" id="GO:0005737">
    <property type="term" value="C:cytoplasm"/>
    <property type="evidence" value="ECO:0007669"/>
    <property type="project" value="TreeGrafter"/>
</dbReference>
<organism evidence="7 8">
    <name type="scientific">Peptostreptococcus porci</name>
    <dbReference type="NCBI Taxonomy" id="2652282"/>
    <lineage>
        <taxon>Bacteria</taxon>
        <taxon>Bacillati</taxon>
        <taxon>Bacillota</taxon>
        <taxon>Clostridia</taxon>
        <taxon>Peptostreptococcales</taxon>
        <taxon>Peptostreptococcaceae</taxon>
        <taxon>Peptostreptococcus</taxon>
    </lineage>
</organism>
<dbReference type="Pfam" id="PF00293">
    <property type="entry name" value="NUDIX"/>
    <property type="match status" value="1"/>
</dbReference>
<keyword evidence="8" id="KW-1185">Reference proteome</keyword>
<dbReference type="InterPro" id="IPR020084">
    <property type="entry name" value="NUDIX_hydrolase_CS"/>
</dbReference>
<evidence type="ECO:0000256" key="1">
    <source>
        <dbReference type="ARBA" id="ARBA00001946"/>
    </source>
</evidence>
<dbReference type="AlphaFoldDB" id="A0A6N7X338"/>
<reference evidence="7 8" key="1">
    <citation type="submission" date="2019-08" db="EMBL/GenBank/DDBJ databases">
        <title>In-depth cultivation of the pig gut microbiome towards novel bacterial diversity and tailored functional studies.</title>
        <authorList>
            <person name="Wylensek D."/>
            <person name="Hitch T.C.A."/>
            <person name="Clavel T."/>
        </authorList>
    </citation>
    <scope>NUCLEOTIDE SEQUENCE [LARGE SCALE GENOMIC DNA]</scope>
    <source>
        <strain evidence="7 8">WCA-SAB-591-4A-A</strain>
    </source>
</reference>
<name>A0A6N7X338_9FIRM</name>
<evidence type="ECO:0000256" key="5">
    <source>
        <dbReference type="ARBA" id="ARBA00022842"/>
    </source>
</evidence>
<evidence type="ECO:0000259" key="6">
    <source>
        <dbReference type="PROSITE" id="PS51462"/>
    </source>
</evidence>
<evidence type="ECO:0000256" key="4">
    <source>
        <dbReference type="ARBA" id="ARBA00022801"/>
    </source>
</evidence>
<keyword evidence="3" id="KW-0479">Metal-binding</keyword>
<sequence length="153" mass="18111">MKMTLCYMEKDDKFLMLHRTKKENDVNKGKWIGVGGKLESGETPIEGIIREIKEETGYTPNYCRFRGIVVFNYNENPSEYMHLYTCDDFDGEMTICDEGDLKWIDKKRIFDLNLWEGDKIFLKLIMKETPVFNLVLNYNNDDLISHTLEFVEQ</sequence>
<evidence type="ECO:0000313" key="8">
    <source>
        <dbReference type="Proteomes" id="UP000440713"/>
    </source>
</evidence>
<dbReference type="Proteomes" id="UP000440713">
    <property type="component" value="Unassembled WGS sequence"/>
</dbReference>
<dbReference type="PRINTS" id="PR01402">
    <property type="entry name" value="MUTATORMUTX"/>
</dbReference>
<dbReference type="PANTHER" id="PTHR43758:SF2">
    <property type="entry name" value="OXIDIZED PURINE NUCLEOSIDE TRIPHOSPHATE HYDROLASE"/>
    <property type="match status" value="1"/>
</dbReference>
<proteinExistence type="inferred from homology"/>
<dbReference type="PROSITE" id="PS51462">
    <property type="entry name" value="NUDIX"/>
    <property type="match status" value="1"/>
</dbReference>